<keyword evidence="3" id="KW-1185">Reference proteome</keyword>
<evidence type="ECO:0000313" key="3">
    <source>
        <dbReference type="Proteomes" id="UP000054018"/>
    </source>
</evidence>
<proteinExistence type="predicted"/>
<feature type="region of interest" description="Disordered" evidence="1">
    <location>
        <begin position="46"/>
        <end position="70"/>
    </location>
</feature>
<reference evidence="2 3" key="1">
    <citation type="submission" date="2014-04" db="EMBL/GenBank/DDBJ databases">
        <authorList>
            <consortium name="DOE Joint Genome Institute"/>
            <person name="Kuo A."/>
            <person name="Kohler A."/>
            <person name="Costa M.D."/>
            <person name="Nagy L.G."/>
            <person name="Floudas D."/>
            <person name="Copeland A."/>
            <person name="Barry K.W."/>
            <person name="Cichocki N."/>
            <person name="Veneault-Fourrey C."/>
            <person name="LaButti K."/>
            <person name="Lindquist E.A."/>
            <person name="Lipzen A."/>
            <person name="Lundell T."/>
            <person name="Morin E."/>
            <person name="Murat C."/>
            <person name="Sun H."/>
            <person name="Tunlid A."/>
            <person name="Henrissat B."/>
            <person name="Grigoriev I.V."/>
            <person name="Hibbett D.S."/>
            <person name="Martin F."/>
            <person name="Nordberg H.P."/>
            <person name="Cantor M.N."/>
            <person name="Hua S.X."/>
        </authorList>
    </citation>
    <scope>NUCLEOTIDE SEQUENCE [LARGE SCALE GENOMIC DNA]</scope>
    <source>
        <strain evidence="2 3">441</strain>
    </source>
</reference>
<protein>
    <submittedName>
        <fullName evidence="2">Uncharacterized protein</fullName>
    </submittedName>
</protein>
<sequence length="96" mass="10556">MPKSNDNFGGALERQAIESLVSFCAKQERTESDNAKILGSAEVPTDTNWRVTGKPLPTKQRQSSVTSRINVTTHSCKSRLAVETDATFELSGRRES</sequence>
<evidence type="ECO:0000313" key="2">
    <source>
        <dbReference type="EMBL" id="KIK28199.1"/>
    </source>
</evidence>
<dbReference type="Proteomes" id="UP000054018">
    <property type="component" value="Unassembled WGS sequence"/>
</dbReference>
<accession>A0A0C9ZQ19</accession>
<feature type="compositionally biased region" description="Polar residues" evidence="1">
    <location>
        <begin position="59"/>
        <end position="70"/>
    </location>
</feature>
<dbReference type="EMBL" id="KN833693">
    <property type="protein sequence ID" value="KIK28199.1"/>
    <property type="molecule type" value="Genomic_DNA"/>
</dbReference>
<evidence type="ECO:0000256" key="1">
    <source>
        <dbReference type="SAM" id="MobiDB-lite"/>
    </source>
</evidence>
<name>A0A0C9ZQ19_9AGAM</name>
<organism evidence="2 3">
    <name type="scientific">Pisolithus microcarpus 441</name>
    <dbReference type="NCBI Taxonomy" id="765257"/>
    <lineage>
        <taxon>Eukaryota</taxon>
        <taxon>Fungi</taxon>
        <taxon>Dikarya</taxon>
        <taxon>Basidiomycota</taxon>
        <taxon>Agaricomycotina</taxon>
        <taxon>Agaricomycetes</taxon>
        <taxon>Agaricomycetidae</taxon>
        <taxon>Boletales</taxon>
        <taxon>Sclerodermatineae</taxon>
        <taxon>Pisolithaceae</taxon>
        <taxon>Pisolithus</taxon>
    </lineage>
</organism>
<dbReference type="HOGENOM" id="CLU_2365325_0_0_1"/>
<reference evidence="3" key="2">
    <citation type="submission" date="2015-01" db="EMBL/GenBank/DDBJ databases">
        <title>Evolutionary Origins and Diversification of the Mycorrhizal Mutualists.</title>
        <authorList>
            <consortium name="DOE Joint Genome Institute"/>
            <consortium name="Mycorrhizal Genomics Consortium"/>
            <person name="Kohler A."/>
            <person name="Kuo A."/>
            <person name="Nagy L.G."/>
            <person name="Floudas D."/>
            <person name="Copeland A."/>
            <person name="Barry K.W."/>
            <person name="Cichocki N."/>
            <person name="Veneault-Fourrey C."/>
            <person name="LaButti K."/>
            <person name="Lindquist E.A."/>
            <person name="Lipzen A."/>
            <person name="Lundell T."/>
            <person name="Morin E."/>
            <person name="Murat C."/>
            <person name="Riley R."/>
            <person name="Ohm R."/>
            <person name="Sun H."/>
            <person name="Tunlid A."/>
            <person name="Henrissat B."/>
            <person name="Grigoriev I.V."/>
            <person name="Hibbett D.S."/>
            <person name="Martin F."/>
        </authorList>
    </citation>
    <scope>NUCLEOTIDE SEQUENCE [LARGE SCALE GENOMIC DNA]</scope>
    <source>
        <strain evidence="3">441</strain>
    </source>
</reference>
<feature type="non-terminal residue" evidence="2">
    <location>
        <position position="96"/>
    </location>
</feature>
<dbReference type="AlphaFoldDB" id="A0A0C9ZQ19"/>
<gene>
    <name evidence="2" type="ORF">PISMIDRAFT_673875</name>
</gene>